<organism evidence="1 2">
    <name type="scientific">Coccidioides immitis RMSCC 3703</name>
    <dbReference type="NCBI Taxonomy" id="454286"/>
    <lineage>
        <taxon>Eukaryota</taxon>
        <taxon>Fungi</taxon>
        <taxon>Dikarya</taxon>
        <taxon>Ascomycota</taxon>
        <taxon>Pezizomycotina</taxon>
        <taxon>Eurotiomycetes</taxon>
        <taxon>Eurotiomycetidae</taxon>
        <taxon>Onygenales</taxon>
        <taxon>Onygenaceae</taxon>
        <taxon>Coccidioides</taxon>
    </lineage>
</organism>
<name>A0A0J8U2V0_COCIT</name>
<dbReference type="EMBL" id="DS268196">
    <property type="protein sequence ID" value="KMU80987.1"/>
    <property type="molecule type" value="Genomic_DNA"/>
</dbReference>
<proteinExistence type="predicted"/>
<evidence type="ECO:0000313" key="1">
    <source>
        <dbReference type="EMBL" id="KMU80987.1"/>
    </source>
</evidence>
<sequence>MSQPQPPSHSYGTRRGSAAQAAVASSKTNFDPLVFNVSKALVSYLVLYEAILRK</sequence>
<gene>
    <name evidence="1" type="ORF">CISG_08836</name>
</gene>
<reference evidence="2" key="1">
    <citation type="journal article" date="2010" name="Genome Res.">
        <title>Population genomic sequencing of Coccidioides fungi reveals recent hybridization and transposon control.</title>
        <authorList>
            <person name="Neafsey D.E."/>
            <person name="Barker B.M."/>
            <person name="Sharpton T.J."/>
            <person name="Stajich J.E."/>
            <person name="Park D.J."/>
            <person name="Whiston E."/>
            <person name="Hung C.-Y."/>
            <person name="McMahan C."/>
            <person name="White J."/>
            <person name="Sykes S."/>
            <person name="Heiman D."/>
            <person name="Young S."/>
            <person name="Zeng Q."/>
            <person name="Abouelleil A."/>
            <person name="Aftuck L."/>
            <person name="Bessette D."/>
            <person name="Brown A."/>
            <person name="FitzGerald M."/>
            <person name="Lui A."/>
            <person name="Macdonald J.P."/>
            <person name="Priest M."/>
            <person name="Orbach M.J."/>
            <person name="Galgiani J.N."/>
            <person name="Kirkland T.N."/>
            <person name="Cole G.T."/>
            <person name="Birren B.W."/>
            <person name="Henn M.R."/>
            <person name="Taylor J.W."/>
            <person name="Rounsley S.D."/>
        </authorList>
    </citation>
    <scope>NUCLEOTIDE SEQUENCE [LARGE SCALE GENOMIC DNA]</scope>
    <source>
        <strain evidence="2">RMSCC 3703</strain>
    </source>
</reference>
<accession>A0A0J8U2V0</accession>
<evidence type="ECO:0000313" key="2">
    <source>
        <dbReference type="Proteomes" id="UP000054559"/>
    </source>
</evidence>
<dbReference type="STRING" id="454286.A0A0J8U2V0"/>
<dbReference type="Proteomes" id="UP000054559">
    <property type="component" value="Unassembled WGS sequence"/>
</dbReference>
<dbReference type="AlphaFoldDB" id="A0A0J8U2V0"/>
<protein>
    <submittedName>
        <fullName evidence="1">Uncharacterized protein</fullName>
    </submittedName>
</protein>